<sequence>MNITASSSITYDSRTLSFYSLTRQLFKYINSFYFMAFYFLLLCATFAVEASNNKLNGLNHNRVLDEYIVTFNITDTQDIKRLIKKFGGTYKKQFQSTSGIYVQIPESSLEDFSKHESVELVEANLIVEKASYDWGLDRLNQSTPVLDGNVSTTLSGDNISVYMLDTGINFAHEAFNGNATPFWDYTGGSGSDCNGHGTHTAGTVNNVVPLSQLYSVKVLDCSGNAPLSTVLSGIDAVLYTAPPAQITDVVFLGFISANSSSLDNAVTNLISAGYEVVTMAGNSNNDACNFSPAHLSYVRTIGSLGKNDVPSAFTNYGSCIDMSAPGEDILSAAYFDNSLEITMSGSSMAAAYITGVLAGYLSQGMTWDNLMMDSMEFPSCMGGPCRIVVLQQNSTLQTIDYQYDAKGRLKNIKNNENKDVTYSYDDAGNRTQVKEN</sequence>
<evidence type="ECO:0000259" key="7">
    <source>
        <dbReference type="Pfam" id="PF00082"/>
    </source>
</evidence>
<evidence type="ECO:0000256" key="3">
    <source>
        <dbReference type="ARBA" id="ARBA00022801"/>
    </source>
</evidence>
<keyword evidence="6" id="KW-0812">Transmembrane</keyword>
<organism evidence="8 9">
    <name type="scientific">Thalassotalea nanhaiensis</name>
    <dbReference type="NCBI Taxonomy" id="3065648"/>
    <lineage>
        <taxon>Bacteria</taxon>
        <taxon>Pseudomonadati</taxon>
        <taxon>Pseudomonadota</taxon>
        <taxon>Gammaproteobacteria</taxon>
        <taxon>Alteromonadales</taxon>
        <taxon>Colwelliaceae</taxon>
        <taxon>Thalassotalea</taxon>
    </lineage>
</organism>
<evidence type="ECO:0000313" key="9">
    <source>
        <dbReference type="Proteomes" id="UP001248581"/>
    </source>
</evidence>
<dbReference type="PANTHER" id="PTHR43806:SF11">
    <property type="entry name" value="CEREVISIN-RELATED"/>
    <property type="match status" value="1"/>
</dbReference>
<dbReference type="InterPro" id="IPR037045">
    <property type="entry name" value="S8pro/Inhibitor_I9_sf"/>
</dbReference>
<keyword evidence="9" id="KW-1185">Reference proteome</keyword>
<dbReference type="SUPFAM" id="SSF52743">
    <property type="entry name" value="Subtilisin-like"/>
    <property type="match status" value="1"/>
</dbReference>
<dbReference type="InterPro" id="IPR036852">
    <property type="entry name" value="Peptidase_S8/S53_dom_sf"/>
</dbReference>
<dbReference type="InterPro" id="IPR050131">
    <property type="entry name" value="Peptidase_S8_subtilisin-like"/>
</dbReference>
<dbReference type="Gene3D" id="2.180.10.10">
    <property type="entry name" value="RHS repeat-associated core"/>
    <property type="match status" value="1"/>
</dbReference>
<evidence type="ECO:0000256" key="2">
    <source>
        <dbReference type="ARBA" id="ARBA00022670"/>
    </source>
</evidence>
<feature type="active site" description="Charge relay system" evidence="5">
    <location>
        <position position="165"/>
    </location>
</feature>
<dbReference type="PRINTS" id="PR00723">
    <property type="entry name" value="SUBTILISIN"/>
</dbReference>
<evidence type="ECO:0000256" key="4">
    <source>
        <dbReference type="ARBA" id="ARBA00022825"/>
    </source>
</evidence>
<gene>
    <name evidence="8" type="ORF">RI845_00945</name>
</gene>
<evidence type="ECO:0000256" key="5">
    <source>
        <dbReference type="PROSITE-ProRule" id="PRU01240"/>
    </source>
</evidence>
<dbReference type="InterPro" id="IPR031325">
    <property type="entry name" value="RHS_repeat"/>
</dbReference>
<dbReference type="EMBL" id="CP134146">
    <property type="protein sequence ID" value="WNC68729.1"/>
    <property type="molecule type" value="Genomic_DNA"/>
</dbReference>
<dbReference type="InterPro" id="IPR006530">
    <property type="entry name" value="YD"/>
</dbReference>
<dbReference type="InterPro" id="IPR023827">
    <property type="entry name" value="Peptidase_S8_Asp-AS"/>
</dbReference>
<dbReference type="RefSeq" id="WP_348387883.1">
    <property type="nucleotide sequence ID" value="NZ_CP134146.1"/>
</dbReference>
<accession>A0ABY9TIS8</accession>
<dbReference type="InterPro" id="IPR015500">
    <property type="entry name" value="Peptidase_S8_subtilisin-rel"/>
</dbReference>
<dbReference type="SUPFAM" id="SSF54897">
    <property type="entry name" value="Protease propeptides/inhibitors"/>
    <property type="match status" value="1"/>
</dbReference>
<feature type="transmembrane region" description="Helical" evidence="6">
    <location>
        <begin position="28"/>
        <end position="48"/>
    </location>
</feature>
<dbReference type="Gene3D" id="3.30.70.80">
    <property type="entry name" value="Peptidase S8 propeptide/proteinase inhibitor I9"/>
    <property type="match status" value="1"/>
</dbReference>
<feature type="active site" description="Charge relay system" evidence="5">
    <location>
        <position position="196"/>
    </location>
</feature>
<feature type="domain" description="Peptidase S8/S53" evidence="7">
    <location>
        <begin position="156"/>
        <end position="366"/>
    </location>
</feature>
<dbReference type="Proteomes" id="UP001248581">
    <property type="component" value="Chromosome"/>
</dbReference>
<proteinExistence type="inferred from homology"/>
<dbReference type="PANTHER" id="PTHR43806">
    <property type="entry name" value="PEPTIDASE S8"/>
    <property type="match status" value="1"/>
</dbReference>
<comment type="similarity">
    <text evidence="1 5">Belongs to the peptidase S8 family.</text>
</comment>
<keyword evidence="6" id="KW-0472">Membrane</keyword>
<dbReference type="PROSITE" id="PS51892">
    <property type="entry name" value="SUBTILASE"/>
    <property type="match status" value="1"/>
</dbReference>
<dbReference type="Pfam" id="PF00082">
    <property type="entry name" value="Peptidase_S8"/>
    <property type="match status" value="1"/>
</dbReference>
<dbReference type="InterPro" id="IPR000209">
    <property type="entry name" value="Peptidase_S8/S53_dom"/>
</dbReference>
<dbReference type="NCBIfam" id="TIGR01643">
    <property type="entry name" value="YD_repeat_2x"/>
    <property type="match status" value="1"/>
</dbReference>
<name>A0ABY9TIS8_9GAMM</name>
<keyword evidence="6" id="KW-1133">Transmembrane helix</keyword>
<keyword evidence="4 5" id="KW-0720">Serine protease</keyword>
<evidence type="ECO:0000313" key="8">
    <source>
        <dbReference type="EMBL" id="WNC68729.1"/>
    </source>
</evidence>
<evidence type="ECO:0000256" key="1">
    <source>
        <dbReference type="ARBA" id="ARBA00011073"/>
    </source>
</evidence>
<feature type="active site" description="Charge relay system" evidence="5">
    <location>
        <position position="347"/>
    </location>
</feature>
<dbReference type="Gene3D" id="3.40.50.200">
    <property type="entry name" value="Peptidase S8/S53 domain"/>
    <property type="match status" value="1"/>
</dbReference>
<dbReference type="InterPro" id="IPR034193">
    <property type="entry name" value="PCSK9_ProteinaseK-like"/>
</dbReference>
<dbReference type="PROSITE" id="PS00136">
    <property type="entry name" value="SUBTILASE_ASP"/>
    <property type="match status" value="1"/>
</dbReference>
<dbReference type="Pfam" id="PF05593">
    <property type="entry name" value="RHS_repeat"/>
    <property type="match status" value="1"/>
</dbReference>
<keyword evidence="3 5" id="KW-0378">Hydrolase</keyword>
<protein>
    <submittedName>
        <fullName evidence="8">S8 family serine peptidase</fullName>
    </submittedName>
</protein>
<dbReference type="CDD" id="cd04077">
    <property type="entry name" value="Peptidases_S8_PCSK9_ProteinaseK_like"/>
    <property type="match status" value="1"/>
</dbReference>
<keyword evidence="2 5" id="KW-0645">Protease</keyword>
<evidence type="ECO:0000256" key="6">
    <source>
        <dbReference type="SAM" id="Phobius"/>
    </source>
</evidence>
<reference evidence="9" key="1">
    <citation type="submission" date="2023-09" db="EMBL/GenBank/DDBJ databases">
        <authorList>
            <person name="Li S."/>
            <person name="Li X."/>
            <person name="Zhang C."/>
            <person name="Zhao Z."/>
        </authorList>
    </citation>
    <scope>NUCLEOTIDE SEQUENCE [LARGE SCALE GENOMIC DNA]</scope>
    <source>
        <strain evidence="9">SQ345</strain>
    </source>
</reference>